<reference evidence="1 2" key="1">
    <citation type="submission" date="2020-08" db="EMBL/GenBank/DDBJ databases">
        <title>Novel species isolated from subtropical streams in China.</title>
        <authorList>
            <person name="Lu H."/>
        </authorList>
    </citation>
    <scope>NUCLEOTIDE SEQUENCE [LARGE SCALE GENOMIC DNA]</scope>
    <source>
        <strain evidence="1 2">KCTC 52442</strain>
    </source>
</reference>
<accession>A0ABR6XSJ3</accession>
<name>A0ABR6XSJ3_9BURK</name>
<proteinExistence type="predicted"/>
<comment type="caution">
    <text evidence="1">The sequence shown here is derived from an EMBL/GenBank/DDBJ whole genome shotgun (WGS) entry which is preliminary data.</text>
</comment>
<protein>
    <submittedName>
        <fullName evidence="1">Uncharacterized protein</fullName>
    </submittedName>
</protein>
<sequence>MITIFNAYWNLLFPRVPDNHYVLDERSIRKIVKEVARGNPSLQAGKYATEKERKAQKMKIIKHSFI</sequence>
<keyword evidence="2" id="KW-1185">Reference proteome</keyword>
<dbReference type="RefSeq" id="WP_186891363.1">
    <property type="nucleotide sequence ID" value="NZ_JACOFU010000005.1"/>
</dbReference>
<dbReference type="Proteomes" id="UP000643610">
    <property type="component" value="Unassembled WGS sequence"/>
</dbReference>
<dbReference type="EMBL" id="JACOFU010000005">
    <property type="protein sequence ID" value="MBC3832308.1"/>
    <property type="molecule type" value="Genomic_DNA"/>
</dbReference>
<evidence type="ECO:0000313" key="1">
    <source>
        <dbReference type="EMBL" id="MBC3832308.1"/>
    </source>
</evidence>
<organism evidence="1 2">
    <name type="scientific">Undibacterium amnicola</name>
    <dbReference type="NCBI Taxonomy" id="1834038"/>
    <lineage>
        <taxon>Bacteria</taxon>
        <taxon>Pseudomonadati</taxon>
        <taxon>Pseudomonadota</taxon>
        <taxon>Betaproteobacteria</taxon>
        <taxon>Burkholderiales</taxon>
        <taxon>Oxalobacteraceae</taxon>
        <taxon>Undibacterium</taxon>
    </lineage>
</organism>
<evidence type="ECO:0000313" key="2">
    <source>
        <dbReference type="Proteomes" id="UP000643610"/>
    </source>
</evidence>
<gene>
    <name evidence="1" type="ORF">H8K33_12360</name>
</gene>